<proteinExistence type="inferred from homology"/>
<evidence type="ECO:0000256" key="2">
    <source>
        <dbReference type="ARBA" id="ARBA00022438"/>
    </source>
</evidence>
<comment type="similarity">
    <text evidence="1 6">Belongs to the peptidase M42 family.</text>
</comment>
<dbReference type="GeneID" id="4600879"/>
<keyword evidence="2" id="KW-0031">Aminopeptidase</keyword>
<dbReference type="HOGENOM" id="CLU_047249_1_0_2"/>
<comment type="cofactor">
    <cofactor evidence="8">
        <name>a divalent metal cation</name>
        <dbReference type="ChEBI" id="CHEBI:60240"/>
    </cofactor>
    <text evidence="8">Binds 2 divalent metal cations per subunit.</text>
</comment>
<dbReference type="SUPFAM" id="SSF53187">
    <property type="entry name" value="Zn-dependent exopeptidases"/>
    <property type="match status" value="1"/>
</dbReference>
<evidence type="ECO:0000256" key="5">
    <source>
        <dbReference type="ARBA" id="ARBA00022801"/>
    </source>
</evidence>
<feature type="binding site" evidence="8">
    <location>
        <position position="204"/>
    </location>
    <ligand>
        <name>Zn(2+)</name>
        <dbReference type="ChEBI" id="CHEBI:29105"/>
        <label>2</label>
    </ligand>
</feature>
<reference evidence="10" key="1">
    <citation type="journal article" date="2008" name="J. Bacteriol.">
        <title>Genome sequence of Thermofilum pendens reveals an exceptional loss of biosynthetic pathways without genome reduction.</title>
        <authorList>
            <person name="Anderson I."/>
            <person name="Rodriguez J."/>
            <person name="Susanti D."/>
            <person name="Porat I."/>
            <person name="Reich C."/>
            <person name="Ulrich L.E."/>
            <person name="Elkins J.G."/>
            <person name="Mavromatis K."/>
            <person name="Lykidis A."/>
            <person name="Kim E."/>
            <person name="Thompson L.S."/>
            <person name="Nolan M."/>
            <person name="Land M."/>
            <person name="Copeland A."/>
            <person name="Lapidus A."/>
            <person name="Lucas S."/>
            <person name="Detter C."/>
            <person name="Zhulin I.B."/>
            <person name="Olsen G.J."/>
            <person name="Whitman W."/>
            <person name="Mukhopadhyay B."/>
            <person name="Bristow J."/>
            <person name="Kyrpides N."/>
        </authorList>
    </citation>
    <scope>NUCLEOTIDE SEQUENCE [LARGE SCALE GENOMIC DNA]</scope>
    <source>
        <strain evidence="10">DSM 2475 / Hrk 5</strain>
    </source>
</reference>
<gene>
    <name evidence="9" type="ordered locus">Tpen_0177</name>
</gene>
<evidence type="ECO:0000256" key="1">
    <source>
        <dbReference type="ARBA" id="ARBA00006272"/>
    </source>
</evidence>
<evidence type="ECO:0000313" key="9">
    <source>
        <dbReference type="EMBL" id="ABL77587.1"/>
    </source>
</evidence>
<dbReference type="RefSeq" id="WP_011751852.1">
    <property type="nucleotide sequence ID" value="NC_008698.1"/>
</dbReference>
<dbReference type="InterPro" id="IPR023367">
    <property type="entry name" value="Peptidase_M42_dom2"/>
</dbReference>
<evidence type="ECO:0000256" key="6">
    <source>
        <dbReference type="PIRNR" id="PIRNR001123"/>
    </source>
</evidence>
<dbReference type="PANTHER" id="PTHR32481:SF0">
    <property type="entry name" value="AMINOPEPTIDASE YPDE-RELATED"/>
    <property type="match status" value="1"/>
</dbReference>
<keyword evidence="4 8" id="KW-0479">Metal-binding</keyword>
<dbReference type="eggNOG" id="arCOG01518">
    <property type="taxonomic scope" value="Archaea"/>
</dbReference>
<evidence type="ECO:0000313" key="10">
    <source>
        <dbReference type="Proteomes" id="UP000000641"/>
    </source>
</evidence>
<dbReference type="GO" id="GO:0004177">
    <property type="term" value="F:aminopeptidase activity"/>
    <property type="evidence" value="ECO:0007669"/>
    <property type="project" value="UniProtKB-UniRule"/>
</dbReference>
<dbReference type="OrthoDB" id="30642at2157"/>
<dbReference type="PANTHER" id="PTHR32481">
    <property type="entry name" value="AMINOPEPTIDASE"/>
    <property type="match status" value="1"/>
</dbReference>
<accession>A1RWK7</accession>
<dbReference type="GO" id="GO:0008810">
    <property type="term" value="F:cellulase activity"/>
    <property type="evidence" value="ECO:0007669"/>
    <property type="project" value="UniProtKB-EC"/>
</dbReference>
<dbReference type="SUPFAM" id="SSF101821">
    <property type="entry name" value="Aminopeptidase/glucanase lid domain"/>
    <property type="match status" value="1"/>
</dbReference>
<feature type="binding site" evidence="8">
    <location>
        <position position="226"/>
    </location>
    <ligand>
        <name>Zn(2+)</name>
        <dbReference type="ChEBI" id="CHEBI:29105"/>
        <label>1</label>
    </ligand>
</feature>
<keyword evidence="9" id="KW-0326">Glycosidase</keyword>
<evidence type="ECO:0000256" key="8">
    <source>
        <dbReference type="PIRSR" id="PIRSR001123-2"/>
    </source>
</evidence>
<evidence type="ECO:0000256" key="3">
    <source>
        <dbReference type="ARBA" id="ARBA00022670"/>
    </source>
</evidence>
<feature type="binding site" evidence="8">
    <location>
        <position position="312"/>
    </location>
    <ligand>
        <name>Zn(2+)</name>
        <dbReference type="ChEBI" id="CHEBI:29105"/>
        <label>2</label>
    </ligand>
</feature>
<dbReference type="EMBL" id="CP000505">
    <property type="protein sequence ID" value="ABL77587.1"/>
    <property type="molecule type" value="Genomic_DNA"/>
</dbReference>
<evidence type="ECO:0000256" key="4">
    <source>
        <dbReference type="ARBA" id="ARBA00022723"/>
    </source>
</evidence>
<dbReference type="AlphaFoldDB" id="A1RWK7"/>
<dbReference type="InterPro" id="IPR051464">
    <property type="entry name" value="Peptidase_M42_aminopept"/>
</dbReference>
<keyword evidence="10" id="KW-1185">Reference proteome</keyword>
<feature type="binding site" evidence="8">
    <location>
        <position position="172"/>
    </location>
    <ligand>
        <name>Zn(2+)</name>
        <dbReference type="ChEBI" id="CHEBI:29105"/>
        <label>1</label>
    </ligand>
</feature>
<evidence type="ECO:0000256" key="7">
    <source>
        <dbReference type="PIRSR" id="PIRSR001123-1"/>
    </source>
</evidence>
<dbReference type="PIRSF" id="PIRSF001123">
    <property type="entry name" value="PepA_GA"/>
    <property type="match status" value="1"/>
</dbReference>
<feature type="binding site" evidence="8">
    <location>
        <position position="172"/>
    </location>
    <ligand>
        <name>Zn(2+)</name>
        <dbReference type="ChEBI" id="CHEBI:29105"/>
        <label>2</label>
    </ligand>
</feature>
<dbReference type="Proteomes" id="UP000000641">
    <property type="component" value="Chromosome"/>
</dbReference>
<dbReference type="KEGG" id="tpe:Tpen_0177"/>
<dbReference type="EnsemblBacteria" id="ABL77587">
    <property type="protein sequence ID" value="ABL77587"/>
    <property type="gene ID" value="Tpen_0177"/>
</dbReference>
<sequence>MVETSLLSKLANAPAPSGFENRVREIIAEELEELGYEPVTDSLGNLYVVLGEGRPSLVLAAHMDEVGFIVTHVTEDGFLRVAPLGGVVAEGLPGQEVVVLTDEGLVEGVIGATPPHLRGATQKELTVEEIFIDIGVLSREEARSKGVDVGSPVTFAGNFKERGDAVISKALDDRVGCYALLEALRSGATPKKGSVVVAFTVQEEVGLRGSSALAKALEPNFAVAVEGTIANDTPGTPPEKVVTRLGRGPAVRLMDKSMIASMELYKHIKALAESKSIPYQVQISPYSGTDAGSFAVHGAAVSAVSVPVRYIHSPASLALKKDVDATVELLKALIEEPFP</sequence>
<name>A1RWK7_THEPD</name>
<keyword evidence="3" id="KW-0645">Protease</keyword>
<dbReference type="EC" id="3.2.1.4" evidence="9"/>
<dbReference type="InterPro" id="IPR008007">
    <property type="entry name" value="Peptidase_M42"/>
</dbReference>
<dbReference type="Pfam" id="PF05343">
    <property type="entry name" value="Peptidase_M42"/>
    <property type="match status" value="1"/>
</dbReference>
<dbReference type="GO" id="GO:0006508">
    <property type="term" value="P:proteolysis"/>
    <property type="evidence" value="ECO:0007669"/>
    <property type="project" value="UniProtKB-KW"/>
</dbReference>
<protein>
    <submittedName>
        <fullName evidence="9">Cellulase</fullName>
        <ecNumber evidence="9">3.2.1.4</ecNumber>
    </submittedName>
</protein>
<dbReference type="GO" id="GO:0046872">
    <property type="term" value="F:metal ion binding"/>
    <property type="evidence" value="ECO:0007669"/>
    <property type="project" value="UniProtKB-UniRule"/>
</dbReference>
<keyword evidence="5 9" id="KW-0378">Hydrolase</keyword>
<organism evidence="9 10">
    <name type="scientific">Thermofilum pendens (strain DSM 2475 / Hrk 5)</name>
    <dbReference type="NCBI Taxonomy" id="368408"/>
    <lineage>
        <taxon>Archaea</taxon>
        <taxon>Thermoproteota</taxon>
        <taxon>Thermoprotei</taxon>
        <taxon>Thermofilales</taxon>
        <taxon>Thermofilaceae</taxon>
        <taxon>Thermofilum</taxon>
    </lineage>
</organism>
<feature type="active site" description="Proton acceptor" evidence="7">
    <location>
        <position position="203"/>
    </location>
</feature>
<feature type="binding site" evidence="8">
    <location>
        <position position="62"/>
    </location>
    <ligand>
        <name>Zn(2+)</name>
        <dbReference type="ChEBI" id="CHEBI:29105"/>
        <label>1</label>
    </ligand>
</feature>
<dbReference type="Gene3D" id="2.40.30.40">
    <property type="entry name" value="Peptidase M42, domain 2"/>
    <property type="match status" value="1"/>
</dbReference>
<dbReference type="Gene3D" id="3.40.630.10">
    <property type="entry name" value="Zn peptidases"/>
    <property type="match status" value="1"/>
</dbReference>